<dbReference type="AlphaFoldDB" id="A0A167HMQ6"/>
<dbReference type="InterPro" id="IPR000101">
    <property type="entry name" value="GGT_peptidase"/>
</dbReference>
<dbReference type="GO" id="GO:0005886">
    <property type="term" value="C:plasma membrane"/>
    <property type="evidence" value="ECO:0007669"/>
    <property type="project" value="TreeGrafter"/>
</dbReference>
<dbReference type="InterPro" id="IPR043137">
    <property type="entry name" value="GGT_ssub_C"/>
</dbReference>
<dbReference type="EC" id="3.4.19.13" evidence="8"/>
<evidence type="ECO:0000313" key="11">
    <source>
        <dbReference type="Proteomes" id="UP000076863"/>
    </source>
</evidence>
<dbReference type="Gene3D" id="1.10.246.130">
    <property type="match status" value="1"/>
</dbReference>
<feature type="active site" description="Nucleophile" evidence="6">
    <location>
        <position position="390"/>
    </location>
</feature>
<dbReference type="Proteomes" id="UP000076863">
    <property type="component" value="Unassembled WGS sequence"/>
</dbReference>
<dbReference type="Gene3D" id="3.60.20.40">
    <property type="match status" value="1"/>
</dbReference>
<evidence type="ECO:0000256" key="2">
    <source>
        <dbReference type="ARBA" id="ARBA00001089"/>
    </source>
</evidence>
<gene>
    <name evidence="10" type="ORF">BBO_02362</name>
</gene>
<comment type="function">
    <text evidence="8">Cleaves the gamma-glutamyl peptide bond of glutathione and glutathione conjugates.</text>
</comment>
<reference evidence="10 11" key="1">
    <citation type="journal article" date="2016" name="Genome Biol. Evol.">
        <title>Divergent and convergent evolution of fungal pathogenicity.</title>
        <authorList>
            <person name="Shang Y."/>
            <person name="Xiao G."/>
            <person name="Zheng P."/>
            <person name="Cen K."/>
            <person name="Zhan S."/>
            <person name="Wang C."/>
        </authorList>
    </citation>
    <scope>NUCLEOTIDE SEQUENCE [LARGE SCALE GENOMIC DNA]</scope>
    <source>
        <strain evidence="10 11">RCEF 3172</strain>
    </source>
</reference>
<dbReference type="InterPro" id="IPR029055">
    <property type="entry name" value="Ntn_hydrolases_N"/>
</dbReference>
<evidence type="ECO:0000256" key="1">
    <source>
        <dbReference type="ARBA" id="ARBA00001049"/>
    </source>
</evidence>
<comment type="catalytic activity">
    <reaction evidence="1 8">
        <text>an S-substituted glutathione + H2O = an S-substituted L-cysteinylglycine + L-glutamate</text>
        <dbReference type="Rhea" id="RHEA:59468"/>
        <dbReference type="ChEBI" id="CHEBI:15377"/>
        <dbReference type="ChEBI" id="CHEBI:29985"/>
        <dbReference type="ChEBI" id="CHEBI:90779"/>
        <dbReference type="ChEBI" id="CHEBI:143103"/>
        <dbReference type="EC" id="3.4.19.13"/>
    </reaction>
</comment>
<evidence type="ECO:0000256" key="6">
    <source>
        <dbReference type="PIRSR" id="PIRSR600101-1"/>
    </source>
</evidence>
<evidence type="ECO:0000256" key="8">
    <source>
        <dbReference type="RuleBase" id="RU368068"/>
    </source>
</evidence>
<comment type="similarity">
    <text evidence="4">Belongs to the gamma-glutamyltransferase family.</text>
</comment>
<evidence type="ECO:0000256" key="3">
    <source>
        <dbReference type="ARBA" id="ARBA00005115"/>
    </source>
</evidence>
<feature type="binding site" evidence="7">
    <location>
        <position position="483"/>
    </location>
    <ligand>
        <name>L-glutamate</name>
        <dbReference type="ChEBI" id="CHEBI:29985"/>
    </ligand>
</feature>
<dbReference type="GO" id="GO:0103068">
    <property type="term" value="F:leukotriene C4 gamma-glutamyl transferase activity"/>
    <property type="evidence" value="ECO:0007669"/>
    <property type="project" value="UniProtKB-EC"/>
</dbReference>
<dbReference type="EC" id="2.3.2.2" evidence="8"/>
<comment type="catalytic activity">
    <reaction evidence="5 8">
        <text>an N-terminal (5-L-glutamyl)-[peptide] + an alpha-amino acid = 5-L-glutamyl amino acid + an N-terminal L-alpha-aminoacyl-[peptide]</text>
        <dbReference type="Rhea" id="RHEA:23904"/>
        <dbReference type="Rhea" id="RHEA-COMP:9780"/>
        <dbReference type="Rhea" id="RHEA-COMP:9795"/>
        <dbReference type="ChEBI" id="CHEBI:77644"/>
        <dbReference type="ChEBI" id="CHEBI:78597"/>
        <dbReference type="ChEBI" id="CHEBI:78599"/>
        <dbReference type="ChEBI" id="CHEBI:78608"/>
        <dbReference type="EC" id="2.3.2.2"/>
    </reaction>
</comment>
<dbReference type="Pfam" id="PF01019">
    <property type="entry name" value="G_glu_transpept"/>
    <property type="match status" value="1"/>
</dbReference>
<evidence type="ECO:0000256" key="4">
    <source>
        <dbReference type="ARBA" id="ARBA00009381"/>
    </source>
</evidence>
<dbReference type="EMBL" id="AZHA01000005">
    <property type="protein sequence ID" value="OAA48093.1"/>
    <property type="molecule type" value="Genomic_DNA"/>
</dbReference>
<dbReference type="FunFam" id="3.60.20.40:FF:000001">
    <property type="entry name" value="Gamma-glutamyltranspeptidase 1"/>
    <property type="match status" value="1"/>
</dbReference>
<evidence type="ECO:0000313" key="10">
    <source>
        <dbReference type="EMBL" id="OAA48093.1"/>
    </source>
</evidence>
<dbReference type="PANTHER" id="PTHR11686:SF62">
    <property type="entry name" value="GLUTATHIONE HYDROLASE"/>
    <property type="match status" value="1"/>
</dbReference>
<proteinExistence type="inferred from homology"/>
<comment type="caution">
    <text evidence="10">The sequence shown here is derived from an EMBL/GenBank/DDBJ whole genome shotgun (WGS) entry which is preliminary data.</text>
</comment>
<keyword evidence="9" id="KW-0732">Signal</keyword>
<accession>A0A167HMQ6</accession>
<dbReference type="PRINTS" id="PR01210">
    <property type="entry name" value="GGTRANSPTASE"/>
</dbReference>
<dbReference type="GO" id="GO:0036374">
    <property type="term" value="F:glutathione hydrolase activity"/>
    <property type="evidence" value="ECO:0007669"/>
    <property type="project" value="UniProtKB-UniRule"/>
</dbReference>
<name>A0A167HMQ6_9HYPO</name>
<comment type="pathway">
    <text evidence="3 8">Sulfur metabolism; glutathione metabolism.</text>
</comment>
<dbReference type="OrthoDB" id="1081007at2759"/>
<sequence length="582" mass="62913">MNLFSLETQIHAVRLLALSLGSAVGAHAAAVPETIFSPDTFGTRGAVASEASECSAIGRDILVTGGNAVDAIVGTTFCVGVVGMYHSGIGGGGFALVRDAEGRYEAVDFRETAPAAAYEDMYGHDEQASIAGGLAVAVPGEVRGLEYIHKNYGVLKWRDIMQGAIRVARHGFKVSEDMVVKMNATIKDGRTYLLDDPIFAAEFAPKGMLLQKGEVMFRTSLANTLERIANEGSNAFYHGDIAENLVRFVQSRKGILTLADLRNYAVVPRTVHNISFRGLDVYGMSSPTSGSVALQMLRVLEGFPASGWHDDRNLTVHRLAETQRFAFAYRASLGDPEFVERDMLKYDRALLSNKTVERIHNEMSDTRTKEPKEYFPREGDVTAMPESHGTSHISTADQSGMAVSLTTTINLNFGAQIMEPHSGIILNDEMNDFSIPGIDNEFGFPPAPANFIRPGKRPLSSITPFIATFPNGTLYAVIGAAGGSRISTATAQCLWHAVEHGMTMREALSVGRLHDQLMPNQLTLENLFPDLNATVAAMQARGHEVKVVKPGLSSVQGIKRLEDGSFEAVGEPRQANSAGYSV</sequence>
<feature type="binding site" evidence="7">
    <location>
        <position position="432"/>
    </location>
    <ligand>
        <name>L-glutamate</name>
        <dbReference type="ChEBI" id="CHEBI:29985"/>
    </ligand>
</feature>
<dbReference type="NCBIfam" id="TIGR00066">
    <property type="entry name" value="g_glut_trans"/>
    <property type="match status" value="1"/>
</dbReference>
<keyword evidence="11" id="KW-1185">Reference proteome</keyword>
<dbReference type="InterPro" id="IPR043138">
    <property type="entry name" value="GGT_lsub"/>
</dbReference>
<feature type="signal peptide" evidence="9">
    <location>
        <begin position="1"/>
        <end position="28"/>
    </location>
</feature>
<feature type="binding site" evidence="7">
    <location>
        <begin position="460"/>
        <end position="461"/>
    </location>
    <ligand>
        <name>L-glutamate</name>
        <dbReference type="ChEBI" id="CHEBI:29985"/>
    </ligand>
</feature>
<keyword evidence="8" id="KW-0808">Transferase</keyword>
<feature type="chain" id="PRO_5007887696" description="Glutathione hydrolase" evidence="9">
    <location>
        <begin position="29"/>
        <end position="582"/>
    </location>
</feature>
<dbReference type="GO" id="GO:0006751">
    <property type="term" value="P:glutathione catabolic process"/>
    <property type="evidence" value="ECO:0007669"/>
    <property type="project" value="UniProtKB-UniRule"/>
</dbReference>
<keyword evidence="8" id="KW-0012">Acyltransferase</keyword>
<comment type="catalytic activity">
    <reaction evidence="2 8">
        <text>glutathione + H2O = L-cysteinylglycine + L-glutamate</text>
        <dbReference type="Rhea" id="RHEA:28807"/>
        <dbReference type="ChEBI" id="CHEBI:15377"/>
        <dbReference type="ChEBI" id="CHEBI:29985"/>
        <dbReference type="ChEBI" id="CHEBI:57925"/>
        <dbReference type="ChEBI" id="CHEBI:61694"/>
        <dbReference type="EC" id="3.4.19.13"/>
    </reaction>
</comment>
<keyword evidence="8" id="KW-0378">Hydrolase</keyword>
<evidence type="ECO:0000256" key="9">
    <source>
        <dbReference type="SAM" id="SignalP"/>
    </source>
</evidence>
<feature type="binding site" evidence="7">
    <location>
        <position position="110"/>
    </location>
    <ligand>
        <name>L-glutamate</name>
        <dbReference type="ChEBI" id="CHEBI:29985"/>
    </ligand>
</feature>
<organism evidence="10 11">
    <name type="scientific">Beauveria brongniartii RCEF 3172</name>
    <dbReference type="NCBI Taxonomy" id="1081107"/>
    <lineage>
        <taxon>Eukaryota</taxon>
        <taxon>Fungi</taxon>
        <taxon>Dikarya</taxon>
        <taxon>Ascomycota</taxon>
        <taxon>Pezizomycotina</taxon>
        <taxon>Sordariomycetes</taxon>
        <taxon>Hypocreomycetidae</taxon>
        <taxon>Hypocreales</taxon>
        <taxon>Cordycipitaceae</taxon>
        <taxon>Beauveria</taxon>
        <taxon>Beauveria brongniartii</taxon>
    </lineage>
</organism>
<feature type="binding site" evidence="7">
    <location>
        <begin position="408"/>
        <end position="410"/>
    </location>
    <ligand>
        <name>L-glutamate</name>
        <dbReference type="ChEBI" id="CHEBI:29985"/>
    </ligand>
</feature>
<evidence type="ECO:0000256" key="7">
    <source>
        <dbReference type="PIRSR" id="PIRSR600101-2"/>
    </source>
</evidence>
<protein>
    <recommendedName>
        <fullName evidence="8">Glutathione hydrolase</fullName>
        <ecNumber evidence="8">2.3.2.2</ecNumber>
        <ecNumber evidence="8">3.4.19.13</ecNumber>
    </recommendedName>
    <alternativeName>
        <fullName evidence="8">Gamma-glutamyltransferase</fullName>
    </alternativeName>
    <alternativeName>
        <fullName evidence="8">Gamma-glutamyltranspeptidase</fullName>
    </alternativeName>
</protein>
<evidence type="ECO:0000256" key="5">
    <source>
        <dbReference type="ARBA" id="ARBA00047417"/>
    </source>
</evidence>
<dbReference type="SUPFAM" id="SSF56235">
    <property type="entry name" value="N-terminal nucleophile aminohydrolases (Ntn hydrolases)"/>
    <property type="match status" value="1"/>
</dbReference>
<dbReference type="PANTHER" id="PTHR11686">
    <property type="entry name" value="GAMMA GLUTAMYL TRANSPEPTIDASE"/>
    <property type="match status" value="1"/>
</dbReference>
<dbReference type="UniPathway" id="UPA00204"/>